<evidence type="ECO:0000256" key="1">
    <source>
        <dbReference type="ARBA" id="ARBA00022737"/>
    </source>
</evidence>
<keyword evidence="1" id="KW-0677">Repeat</keyword>
<keyword evidence="2" id="KW-0129">CBS domain</keyword>
<evidence type="ECO:0000313" key="5">
    <source>
        <dbReference type="Proteomes" id="UP001217485"/>
    </source>
</evidence>
<dbReference type="InterPro" id="IPR051462">
    <property type="entry name" value="CBS_domain-containing"/>
</dbReference>
<dbReference type="Proteomes" id="UP001217485">
    <property type="component" value="Unassembled WGS sequence"/>
</dbReference>
<evidence type="ECO:0000313" key="4">
    <source>
        <dbReference type="EMBL" id="MDC0683423.1"/>
    </source>
</evidence>
<accession>A0ABT5CCS9</accession>
<gene>
    <name evidence="4" type="ORF">POL72_37180</name>
</gene>
<dbReference type="SMART" id="SM00116">
    <property type="entry name" value="CBS"/>
    <property type="match status" value="2"/>
</dbReference>
<organism evidence="4 5">
    <name type="scientific">Sorangium atrum</name>
    <dbReference type="NCBI Taxonomy" id="2995308"/>
    <lineage>
        <taxon>Bacteria</taxon>
        <taxon>Pseudomonadati</taxon>
        <taxon>Myxococcota</taxon>
        <taxon>Polyangia</taxon>
        <taxon>Polyangiales</taxon>
        <taxon>Polyangiaceae</taxon>
        <taxon>Sorangium</taxon>
    </lineage>
</organism>
<dbReference type="PROSITE" id="PS51371">
    <property type="entry name" value="CBS"/>
    <property type="match status" value="2"/>
</dbReference>
<feature type="domain" description="CBS" evidence="3">
    <location>
        <begin position="33"/>
        <end position="91"/>
    </location>
</feature>
<keyword evidence="5" id="KW-1185">Reference proteome</keyword>
<dbReference type="SUPFAM" id="SSF54631">
    <property type="entry name" value="CBS-domain pair"/>
    <property type="match status" value="1"/>
</dbReference>
<evidence type="ECO:0000259" key="3">
    <source>
        <dbReference type="PROSITE" id="PS51371"/>
    </source>
</evidence>
<dbReference type="Gene3D" id="3.10.580.10">
    <property type="entry name" value="CBS-domain"/>
    <property type="match status" value="1"/>
</dbReference>
<reference evidence="4 5" key="1">
    <citation type="submission" date="2023-01" db="EMBL/GenBank/DDBJ databases">
        <title>Minimal conservation of predation-associated metabolite biosynthetic gene clusters underscores biosynthetic potential of Myxococcota including descriptions for ten novel species: Archangium lansinium sp. nov., Myxococcus landrumus sp. nov., Nannocystis bai.</title>
        <authorList>
            <person name="Ahearne A."/>
            <person name="Stevens C."/>
            <person name="Dowd S."/>
        </authorList>
    </citation>
    <scope>NUCLEOTIDE SEQUENCE [LARGE SCALE GENOMIC DNA]</scope>
    <source>
        <strain evidence="4 5">WIWO2</strain>
    </source>
</reference>
<protein>
    <submittedName>
        <fullName evidence="4">CBS domain-containing protein</fullName>
    </submittedName>
</protein>
<dbReference type="Pfam" id="PF00571">
    <property type="entry name" value="CBS"/>
    <property type="match status" value="2"/>
</dbReference>
<dbReference type="InterPro" id="IPR046342">
    <property type="entry name" value="CBS_dom_sf"/>
</dbReference>
<comment type="caution">
    <text evidence="4">The sequence shown here is derived from an EMBL/GenBank/DDBJ whole genome shotgun (WGS) entry which is preliminary data.</text>
</comment>
<dbReference type="InterPro" id="IPR000644">
    <property type="entry name" value="CBS_dom"/>
</dbReference>
<dbReference type="CDD" id="cd04584">
    <property type="entry name" value="CBS_pair_AcuB_like"/>
    <property type="match status" value="1"/>
</dbReference>
<name>A0ABT5CCS9_9BACT</name>
<dbReference type="PANTHER" id="PTHR48108">
    <property type="entry name" value="CBS DOMAIN-CONTAINING PROTEIN CBSX2, CHLOROPLASTIC"/>
    <property type="match status" value="1"/>
</dbReference>
<dbReference type="EMBL" id="JAQNDK010000004">
    <property type="protein sequence ID" value="MDC0683423.1"/>
    <property type="molecule type" value="Genomic_DNA"/>
</dbReference>
<dbReference type="PANTHER" id="PTHR48108:SF2">
    <property type="entry name" value="ACETOIN UTILIZATION PROTEIN ACUB"/>
    <property type="match status" value="1"/>
</dbReference>
<feature type="domain" description="CBS" evidence="3">
    <location>
        <begin position="97"/>
        <end position="156"/>
    </location>
</feature>
<dbReference type="RefSeq" id="WP_272101564.1">
    <property type="nucleotide sequence ID" value="NZ_JAQNDK010000004.1"/>
</dbReference>
<sequence>MPSASPAPSETQSVDQLAQLALTTSFDLSSLERHRDPPPPGQADTISAANLEMKLAEIRHIPVVDAKGHVVGIVSDRDLLRHVSRLDGKPIPIESIMTRRVRTVRSTTPAADAAQILLDHKIGCLPVVGDEEQLIGIITETDFLSIAQQALRGVDVTHSAGDR</sequence>
<proteinExistence type="predicted"/>
<evidence type="ECO:0000256" key="2">
    <source>
        <dbReference type="PROSITE-ProRule" id="PRU00703"/>
    </source>
</evidence>